<dbReference type="SUPFAM" id="SSF47413">
    <property type="entry name" value="lambda repressor-like DNA-binding domains"/>
    <property type="match status" value="1"/>
</dbReference>
<evidence type="ECO:0000313" key="4">
    <source>
        <dbReference type="Proteomes" id="UP001475781"/>
    </source>
</evidence>
<organism evidence="3 4">
    <name type="scientific">Marinobacter metalliresistant</name>
    <dbReference type="NCBI Taxonomy" id="2961995"/>
    <lineage>
        <taxon>Bacteria</taxon>
        <taxon>Pseudomonadati</taxon>
        <taxon>Pseudomonadota</taxon>
        <taxon>Gammaproteobacteria</taxon>
        <taxon>Pseudomonadales</taxon>
        <taxon>Marinobacteraceae</taxon>
        <taxon>Marinobacter</taxon>
    </lineage>
</organism>
<dbReference type="Gene3D" id="1.10.260.40">
    <property type="entry name" value="lambda repressor-like DNA-binding domains"/>
    <property type="match status" value="1"/>
</dbReference>
<dbReference type="NCBIfam" id="TIGR02607">
    <property type="entry name" value="antidote_HigA"/>
    <property type="match status" value="1"/>
</dbReference>
<dbReference type="Proteomes" id="UP001475781">
    <property type="component" value="Chromosome"/>
</dbReference>
<gene>
    <name evidence="3" type="ORF">NLK58_12015</name>
</gene>
<sequence length="96" mass="10521">MIPTHRISTHPGVILVKEFLEPIGLTQKALANHLGVSVQRVNEIARGKRGITPDTAWLFAEAFNTSPEFWLNLQSTYDLSASRPTTHISPLVSASA</sequence>
<accession>A0ABZ2VY65</accession>
<dbReference type="InterPro" id="IPR010982">
    <property type="entry name" value="Lambda_DNA-bd_dom_sf"/>
</dbReference>
<dbReference type="EMBL" id="CP101118">
    <property type="protein sequence ID" value="WZF87090.1"/>
    <property type="molecule type" value="Genomic_DNA"/>
</dbReference>
<name>A0ABZ2VY65_9GAMM</name>
<evidence type="ECO:0000259" key="2">
    <source>
        <dbReference type="PROSITE" id="PS50943"/>
    </source>
</evidence>
<reference evidence="3 4" key="1">
    <citation type="submission" date="2022-07" db="EMBL/GenBank/DDBJ databases">
        <title>A copper resistant bacterium isolated from sediment samples of deep sea hydrothermal areas.</title>
        <authorList>
            <person name="Zeng X."/>
        </authorList>
    </citation>
    <scope>NUCLEOTIDE SEQUENCE [LARGE SCALE GENOMIC DNA]</scope>
    <source>
        <strain evidence="4">CuT 6</strain>
    </source>
</reference>
<protein>
    <submittedName>
        <fullName evidence="3">HigA family addiction module antitoxin</fullName>
    </submittedName>
</protein>
<dbReference type="CDD" id="cd00093">
    <property type="entry name" value="HTH_XRE"/>
    <property type="match status" value="1"/>
</dbReference>
<dbReference type="PANTHER" id="PTHR36924">
    <property type="entry name" value="ANTITOXIN HIGA-1"/>
    <property type="match status" value="1"/>
</dbReference>
<evidence type="ECO:0000256" key="1">
    <source>
        <dbReference type="ARBA" id="ARBA00023125"/>
    </source>
</evidence>
<proteinExistence type="predicted"/>
<evidence type="ECO:0000313" key="3">
    <source>
        <dbReference type="EMBL" id="WZF87090.1"/>
    </source>
</evidence>
<dbReference type="PROSITE" id="PS50943">
    <property type="entry name" value="HTH_CROC1"/>
    <property type="match status" value="1"/>
</dbReference>
<keyword evidence="1" id="KW-0238">DNA-binding</keyword>
<dbReference type="PANTHER" id="PTHR36924:SF1">
    <property type="entry name" value="ANTITOXIN HIGA-1"/>
    <property type="match status" value="1"/>
</dbReference>
<dbReference type="RefSeq" id="WP_117618765.1">
    <property type="nucleotide sequence ID" value="NZ_CP101118.1"/>
</dbReference>
<dbReference type="Pfam" id="PF01381">
    <property type="entry name" value="HTH_3"/>
    <property type="match status" value="1"/>
</dbReference>
<keyword evidence="4" id="KW-1185">Reference proteome</keyword>
<feature type="domain" description="HTH cro/C1-type" evidence="2">
    <location>
        <begin position="16"/>
        <end position="70"/>
    </location>
</feature>
<dbReference type="SMART" id="SM00530">
    <property type="entry name" value="HTH_XRE"/>
    <property type="match status" value="1"/>
</dbReference>
<dbReference type="InterPro" id="IPR001387">
    <property type="entry name" value="Cro/C1-type_HTH"/>
</dbReference>
<dbReference type="InterPro" id="IPR013430">
    <property type="entry name" value="Toxin_antidote_HigA"/>
</dbReference>